<reference evidence="12" key="1">
    <citation type="submission" date="2020-03" db="EMBL/GenBank/DDBJ databases">
        <title>Site-based positive gene gene selection in Geosmithia morbida across the United States reveals a broad range of putative effectors and factors for local host and environmental adapation.</title>
        <authorList>
            <person name="Onufrak A."/>
            <person name="Murdoch R.W."/>
            <person name="Gazis R."/>
            <person name="Huff M."/>
            <person name="Staton M."/>
            <person name="Klingeman W."/>
            <person name="Hadziabdic D."/>
        </authorList>
    </citation>
    <scope>NUCLEOTIDE SEQUENCE</scope>
    <source>
        <strain evidence="12">1262</strain>
    </source>
</reference>
<dbReference type="InterPro" id="IPR011576">
    <property type="entry name" value="Pyridox_Oxase_N"/>
</dbReference>
<keyword evidence="9" id="KW-0472">Membrane</keyword>
<evidence type="ECO:0000256" key="5">
    <source>
        <dbReference type="ARBA" id="ARBA00022630"/>
    </source>
</evidence>
<dbReference type="PROSITE" id="PS01064">
    <property type="entry name" value="PYRIDOX_OXIDASE"/>
    <property type="match status" value="1"/>
</dbReference>
<dbReference type="InterPro" id="IPR019740">
    <property type="entry name" value="Pyridox_Oxase_CS"/>
</dbReference>
<dbReference type="OrthoDB" id="303614at2759"/>
<comment type="caution">
    <text evidence="12">The sequence shown here is derived from an EMBL/GenBank/DDBJ whole genome shotgun (WGS) entry which is preliminary data.</text>
</comment>
<feature type="domain" description="Pyridoxine 5'-phosphate oxidase dimerisation C-terminal" evidence="11">
    <location>
        <begin position="272"/>
        <end position="314"/>
    </location>
</feature>
<dbReference type="GO" id="GO:0010181">
    <property type="term" value="F:FMN binding"/>
    <property type="evidence" value="ECO:0007669"/>
    <property type="project" value="InterPro"/>
</dbReference>
<comment type="pathway">
    <text evidence="3">Cofactor metabolism; pyridoxal 5'-phosphate salvage; pyridoxal 5'-phosphate from pyridoxine 5'-phosphate: step 1/1.</text>
</comment>
<dbReference type="GO" id="GO:0004733">
    <property type="term" value="F:pyridoxamine phosphate oxidase activity"/>
    <property type="evidence" value="ECO:0007669"/>
    <property type="project" value="UniProtKB-EC"/>
</dbReference>
<proteinExistence type="predicted"/>
<accession>A0A9P4Z190</accession>
<evidence type="ECO:0000259" key="11">
    <source>
        <dbReference type="Pfam" id="PF10590"/>
    </source>
</evidence>
<feature type="region of interest" description="Disordered" evidence="8">
    <location>
        <begin position="213"/>
        <end position="246"/>
    </location>
</feature>
<keyword evidence="6" id="KW-0288">FMN</keyword>
<dbReference type="EMBL" id="JAANYQ010000001">
    <property type="protein sequence ID" value="KAF4126846.1"/>
    <property type="molecule type" value="Genomic_DNA"/>
</dbReference>
<dbReference type="Gene3D" id="2.30.110.10">
    <property type="entry name" value="Electron Transport, Fmn-binding Protein, Chain A"/>
    <property type="match status" value="1"/>
</dbReference>
<comment type="cofactor">
    <cofactor evidence="1">
        <name>FMN</name>
        <dbReference type="ChEBI" id="CHEBI:58210"/>
    </cofactor>
</comment>
<feature type="compositionally biased region" description="Gly residues" evidence="8">
    <location>
        <begin position="217"/>
        <end position="234"/>
    </location>
</feature>
<dbReference type="Pfam" id="PF01243">
    <property type="entry name" value="PNPOx_N"/>
    <property type="match status" value="1"/>
</dbReference>
<evidence type="ECO:0000256" key="8">
    <source>
        <dbReference type="SAM" id="MobiDB-lite"/>
    </source>
</evidence>
<evidence type="ECO:0000256" key="6">
    <source>
        <dbReference type="ARBA" id="ARBA00022643"/>
    </source>
</evidence>
<evidence type="ECO:0000256" key="9">
    <source>
        <dbReference type="SAM" id="Phobius"/>
    </source>
</evidence>
<dbReference type="PANTHER" id="PTHR10851">
    <property type="entry name" value="PYRIDOXINE-5-PHOSPHATE OXIDASE"/>
    <property type="match status" value="1"/>
</dbReference>
<evidence type="ECO:0000259" key="10">
    <source>
        <dbReference type="Pfam" id="PF01243"/>
    </source>
</evidence>
<gene>
    <name evidence="12" type="ORF">GMORB2_0583</name>
</gene>
<dbReference type="Pfam" id="PF10590">
    <property type="entry name" value="PNP_phzG_C"/>
    <property type="match status" value="1"/>
</dbReference>
<organism evidence="12 13">
    <name type="scientific">Geosmithia morbida</name>
    <dbReference type="NCBI Taxonomy" id="1094350"/>
    <lineage>
        <taxon>Eukaryota</taxon>
        <taxon>Fungi</taxon>
        <taxon>Dikarya</taxon>
        <taxon>Ascomycota</taxon>
        <taxon>Pezizomycotina</taxon>
        <taxon>Sordariomycetes</taxon>
        <taxon>Hypocreomycetidae</taxon>
        <taxon>Hypocreales</taxon>
        <taxon>Bionectriaceae</taxon>
        <taxon>Geosmithia</taxon>
    </lineage>
</organism>
<keyword evidence="5" id="KW-0285">Flavoprotein</keyword>
<dbReference type="SUPFAM" id="SSF50475">
    <property type="entry name" value="FMN-binding split barrel"/>
    <property type="match status" value="1"/>
</dbReference>
<dbReference type="GO" id="GO:0008615">
    <property type="term" value="P:pyridoxine biosynthetic process"/>
    <property type="evidence" value="ECO:0007669"/>
    <property type="project" value="InterPro"/>
</dbReference>
<dbReference type="InterPro" id="IPR019576">
    <property type="entry name" value="Pyridoxamine_oxidase_dimer_C"/>
</dbReference>
<dbReference type="GeneID" id="55966813"/>
<keyword evidence="13" id="KW-1185">Reference proteome</keyword>
<dbReference type="Proteomes" id="UP000749293">
    <property type="component" value="Unassembled WGS sequence"/>
</dbReference>
<dbReference type="InterPro" id="IPR012349">
    <property type="entry name" value="Split_barrel_FMN-bd"/>
</dbReference>
<evidence type="ECO:0000256" key="3">
    <source>
        <dbReference type="ARBA" id="ARBA00005037"/>
    </source>
</evidence>
<dbReference type="EC" id="1.4.3.5" evidence="4"/>
<dbReference type="InterPro" id="IPR000659">
    <property type="entry name" value="Pyridox_Oxase"/>
</dbReference>
<name>A0A9P4Z190_9HYPO</name>
<keyword evidence="7" id="KW-0560">Oxidoreductase</keyword>
<sequence length="314" mass="34813">MKVHVWLCSFLLFSFLIVVLFLFLFLLLFLFFLVPPPPLLLPFVFSPAGSQQHAQAGQFTLGRLTRSDLDASSPITQFHKWFSEAQRAVIRSGSADAAPETPAVSHPEACCLSTAELPSGRVSSRMVYLKELDSRGGFVVYTNLGTSRKAADLRTNPHASLLFFWDRLERQVRVEGRTERLTPAESQVYFDTRVRGSRVGAWASRQSQVLVPSAAAGTGGGGKAGEGKTGGGGEGGERDGDDDDGRAQLEGWVREAEERFSGQEHIPVPEFWGGLRLIPDSVEFWQGRNNRLHDRFLYSRVDGKDEWSLDRLSP</sequence>
<evidence type="ECO:0000313" key="12">
    <source>
        <dbReference type="EMBL" id="KAF4126846.1"/>
    </source>
</evidence>
<comment type="pathway">
    <text evidence="2">Cofactor metabolism; pyridoxal 5'-phosphate salvage; pyridoxal 5'-phosphate from pyridoxamine 5'-phosphate: step 1/1.</text>
</comment>
<evidence type="ECO:0000313" key="13">
    <source>
        <dbReference type="Proteomes" id="UP000749293"/>
    </source>
</evidence>
<evidence type="ECO:0000256" key="2">
    <source>
        <dbReference type="ARBA" id="ARBA00004738"/>
    </source>
</evidence>
<dbReference type="RefSeq" id="XP_035325498.1">
    <property type="nucleotide sequence ID" value="XM_035462568.1"/>
</dbReference>
<evidence type="ECO:0000256" key="4">
    <source>
        <dbReference type="ARBA" id="ARBA00012801"/>
    </source>
</evidence>
<feature type="transmembrane region" description="Helical" evidence="9">
    <location>
        <begin position="7"/>
        <end position="34"/>
    </location>
</feature>
<dbReference type="AlphaFoldDB" id="A0A9P4Z190"/>
<evidence type="ECO:0000256" key="7">
    <source>
        <dbReference type="ARBA" id="ARBA00023002"/>
    </source>
</evidence>
<feature type="domain" description="Pyridoxamine 5'-phosphate oxidase N-terminal" evidence="10">
    <location>
        <begin position="104"/>
        <end position="212"/>
    </location>
</feature>
<dbReference type="PANTHER" id="PTHR10851:SF0">
    <property type="entry name" value="PYRIDOXINE-5'-PHOSPHATE OXIDASE"/>
    <property type="match status" value="1"/>
</dbReference>
<keyword evidence="9" id="KW-1133">Transmembrane helix</keyword>
<evidence type="ECO:0000256" key="1">
    <source>
        <dbReference type="ARBA" id="ARBA00001917"/>
    </source>
</evidence>
<keyword evidence="9" id="KW-0812">Transmembrane</keyword>
<protein>
    <recommendedName>
        <fullName evidence="4">pyridoxal 5'-phosphate synthase</fullName>
        <ecNumber evidence="4">1.4.3.5</ecNumber>
    </recommendedName>
</protein>